<dbReference type="EMBL" id="JAAMOB010000023">
    <property type="protein sequence ID" value="KAF4096809.1"/>
    <property type="molecule type" value="Genomic_DNA"/>
</dbReference>
<feature type="region of interest" description="Disordered" evidence="29">
    <location>
        <begin position="1"/>
        <end position="46"/>
    </location>
</feature>
<keyword evidence="11" id="KW-0479">Metal-binding</keyword>
<dbReference type="Pfam" id="PF01146">
    <property type="entry name" value="Caveolin"/>
    <property type="match status" value="1"/>
</dbReference>
<dbReference type="GO" id="GO:0008385">
    <property type="term" value="C:IkappaB kinase complex"/>
    <property type="evidence" value="ECO:0007669"/>
    <property type="project" value="TreeGrafter"/>
</dbReference>
<feature type="coiled-coil region" evidence="28">
    <location>
        <begin position="407"/>
        <end position="553"/>
    </location>
</feature>
<evidence type="ECO:0000256" key="10">
    <source>
        <dbReference type="ARBA" id="ARBA00022553"/>
    </source>
</evidence>
<keyword evidence="19" id="KW-0472">Membrane</keyword>
<evidence type="ECO:0000313" key="32">
    <source>
        <dbReference type="Proteomes" id="UP000579812"/>
    </source>
</evidence>
<evidence type="ECO:0000256" key="26">
    <source>
        <dbReference type="ARBA" id="ARBA00043239"/>
    </source>
</evidence>
<accession>A0A7J6BP57</accession>
<keyword evidence="18 28" id="KW-0175">Coiled coil</keyword>
<keyword evidence="14" id="KW-0862">Zinc</keyword>
<evidence type="ECO:0000256" key="1">
    <source>
        <dbReference type="ARBA" id="ARBA00004123"/>
    </source>
</evidence>
<dbReference type="Pfam" id="PF11577">
    <property type="entry name" value="NEMO"/>
    <property type="match status" value="1"/>
</dbReference>
<dbReference type="GO" id="GO:0070530">
    <property type="term" value="F:K63-linked polyubiquitin modification-dependent protein binding"/>
    <property type="evidence" value="ECO:0007669"/>
    <property type="project" value="InterPro"/>
</dbReference>
<dbReference type="PANTHER" id="PTHR31553:SF3">
    <property type="entry name" value="NF-KAPPA-B ESSENTIAL MODULATOR"/>
    <property type="match status" value="1"/>
</dbReference>
<evidence type="ECO:0000259" key="30">
    <source>
        <dbReference type="PROSITE" id="PS51801"/>
    </source>
</evidence>
<evidence type="ECO:0000256" key="15">
    <source>
        <dbReference type="ARBA" id="ARBA00022843"/>
    </source>
</evidence>
<dbReference type="Pfam" id="PF16516">
    <property type="entry name" value="CC2-LZ"/>
    <property type="match status" value="1"/>
</dbReference>
<evidence type="ECO:0000256" key="28">
    <source>
        <dbReference type="SAM" id="Coils"/>
    </source>
</evidence>
<evidence type="ECO:0000256" key="16">
    <source>
        <dbReference type="ARBA" id="ARBA00023015"/>
    </source>
</evidence>
<keyword evidence="7" id="KW-1003">Cell membrane</keyword>
<feature type="domain" description="CCHC NOA-type" evidence="30">
    <location>
        <begin position="716"/>
        <end position="746"/>
    </location>
</feature>
<evidence type="ECO:0000256" key="25">
    <source>
        <dbReference type="ARBA" id="ARBA00041660"/>
    </source>
</evidence>
<dbReference type="GO" id="GO:0070836">
    <property type="term" value="P:caveola assembly"/>
    <property type="evidence" value="ECO:0007669"/>
    <property type="project" value="InterPro"/>
</dbReference>
<feature type="compositionally biased region" description="Low complexity" evidence="29">
    <location>
        <begin position="694"/>
        <end position="704"/>
    </location>
</feature>
<dbReference type="Pfam" id="PF18414">
    <property type="entry name" value="zf_C2H2_10"/>
    <property type="match status" value="1"/>
</dbReference>
<dbReference type="GO" id="GO:0005901">
    <property type="term" value="C:caveola"/>
    <property type="evidence" value="ECO:0007669"/>
    <property type="project" value="UniProtKB-SubCell"/>
</dbReference>
<evidence type="ECO:0000256" key="11">
    <source>
        <dbReference type="ARBA" id="ARBA00022723"/>
    </source>
</evidence>
<keyword evidence="20" id="KW-1015">Disulfide bond</keyword>
<dbReference type="Gene3D" id="1.20.5.990">
    <property type="entry name" value="Nemo cc2-lz domain - 1d5 darpin complex"/>
    <property type="match status" value="1"/>
</dbReference>
<dbReference type="PROSITE" id="PS51801">
    <property type="entry name" value="ZF_CCHC_NOA"/>
    <property type="match status" value="1"/>
</dbReference>
<gene>
    <name evidence="31" type="ORF">G5714_022778</name>
</gene>
<evidence type="ECO:0000256" key="8">
    <source>
        <dbReference type="ARBA" id="ARBA00022490"/>
    </source>
</evidence>
<evidence type="ECO:0000256" key="20">
    <source>
        <dbReference type="ARBA" id="ARBA00023157"/>
    </source>
</evidence>
<comment type="similarity">
    <text evidence="6">Belongs to the caveolin family.</text>
</comment>
<comment type="subcellular location">
    <subcellularLocation>
        <location evidence="2">Cell membrane</location>
        <topology evidence="2">Peripheral membrane protein</topology>
    </subcellularLocation>
    <subcellularLocation>
        <location evidence="4">Cytoplasm</location>
    </subcellularLocation>
    <subcellularLocation>
        <location evidence="3">Golgi apparatus membrane</location>
        <topology evidence="3">Peripheral membrane protein</topology>
    </subcellularLocation>
    <subcellularLocation>
        <location evidence="5">Membrane</location>
        <location evidence="5">Caveola</location>
        <topology evidence="5">Peripheral membrane protein</topology>
    </subcellularLocation>
    <subcellularLocation>
        <location evidence="1">Nucleus</location>
    </subcellularLocation>
</comment>
<evidence type="ECO:0000256" key="13">
    <source>
        <dbReference type="ARBA" id="ARBA00022771"/>
    </source>
</evidence>
<organism evidence="31 32">
    <name type="scientific">Onychostoma macrolepis</name>
    <dbReference type="NCBI Taxonomy" id="369639"/>
    <lineage>
        <taxon>Eukaryota</taxon>
        <taxon>Metazoa</taxon>
        <taxon>Chordata</taxon>
        <taxon>Craniata</taxon>
        <taxon>Vertebrata</taxon>
        <taxon>Euteleostomi</taxon>
        <taxon>Actinopterygii</taxon>
        <taxon>Neopterygii</taxon>
        <taxon>Teleostei</taxon>
        <taxon>Ostariophysi</taxon>
        <taxon>Cypriniformes</taxon>
        <taxon>Cyprinidae</taxon>
        <taxon>Acrossocheilinae</taxon>
        <taxon>Onychostoma</taxon>
    </lineage>
</organism>
<evidence type="ECO:0000256" key="23">
    <source>
        <dbReference type="ARBA" id="ARBA00040893"/>
    </source>
</evidence>
<proteinExistence type="inferred from homology"/>
<feature type="coiled-coil region" evidence="28">
    <location>
        <begin position="585"/>
        <end position="664"/>
    </location>
</feature>
<keyword evidence="32" id="KW-1185">Reference proteome</keyword>
<evidence type="ECO:0000256" key="5">
    <source>
        <dbReference type="ARBA" id="ARBA00004543"/>
    </source>
</evidence>
<dbReference type="InterPro" id="IPR001612">
    <property type="entry name" value="Caveolin"/>
</dbReference>
<dbReference type="GO" id="GO:0005634">
    <property type="term" value="C:nucleus"/>
    <property type="evidence" value="ECO:0007669"/>
    <property type="project" value="UniProtKB-SubCell"/>
</dbReference>
<sequence length="746" mass="84905">MMSDEYLVECNIDDDDDEEEDDDDLKKIHPSPPPPPQFSSTSSLTQGEIRDPCGLNKHLKIEFSDVLAEPASTQSYDRVWVYSGIGFESARLWGYRCLSALCALPLSCLCGCLFALLACMHIWCVMPCIQLNTVNGLKRIMVQPQPSGGCTLQWELTGEETVGARGQGSLMASSQGSIGVPPELAGNEVVHRLITDNHQLREALKRSNDALKERCEEMEGWQRRSREEREFLSCRFREARALVQRLAQENQSLLGQLNHSISQTESPSVGISKETGNQGQDQDLKCTNVEKNVLMDSPEVLNEAVLTDRAEGDADRHTMPQSLPAEGSNEFLKLLKSHKEKLEEGMRTLRRRNEELEKEKADNEKERENLLTTVEQLRSKLSQNGGVTEESVQQACVLTVPAESSHLAKLTEQLQATQGRYRELQEKLECLQKSSIQRDRNEALLKQKEKDFVQLTKDSEALRAQVTSLLGELNERQNWLEKSEAERRILEDKLGKKTERLQTLERDMEQQKKQHSVTVDNLLLQTQNLETALKNERLVIVEERRKLAQLQHAYTCLFQDYDKKLKSDKQANHRSGEADTLANRLGEAEKALALKQDLIDKLKEETEQLRAALETIPVLNAQAEIYKMDFLAEREAREKLNQKKEELQEELSKALVEIDRLKQEGTSRARIEEMQQRHLEDYRPRPHPPPPAAPFAGAAMFNPAQTPSARRRDEDQDGLPDFCCPKCMYKAPDMDTLQIHVMDCIQ</sequence>
<evidence type="ECO:0000256" key="21">
    <source>
        <dbReference type="ARBA" id="ARBA00023163"/>
    </source>
</evidence>
<dbReference type="GO" id="GO:0043123">
    <property type="term" value="P:positive regulation of canonical NF-kappaB signal transduction"/>
    <property type="evidence" value="ECO:0007669"/>
    <property type="project" value="TreeGrafter"/>
</dbReference>
<dbReference type="PANTHER" id="PTHR31553">
    <property type="entry name" value="NF-KAPPA-B ESSENTIAL MODULATOR"/>
    <property type="match status" value="1"/>
</dbReference>
<evidence type="ECO:0000256" key="6">
    <source>
        <dbReference type="ARBA" id="ARBA00010988"/>
    </source>
</evidence>
<feature type="region of interest" description="Disordered" evidence="29">
    <location>
        <begin position="681"/>
        <end position="717"/>
    </location>
</feature>
<keyword evidence="15" id="KW-0832">Ubl conjugation</keyword>
<dbReference type="FunFam" id="1.20.5.990:FF:000003">
    <property type="entry name" value="NF-kappa-B essential modulator isoform X1"/>
    <property type="match status" value="1"/>
</dbReference>
<reference evidence="31 32" key="1">
    <citation type="submission" date="2020-04" db="EMBL/GenBank/DDBJ databases">
        <title>Chromosome-level genome assembly of a cyprinid fish Onychostoma macrolepis by integration of Nanopore Sequencing, Bionano and Hi-C technology.</title>
        <authorList>
            <person name="Wang D."/>
        </authorList>
    </citation>
    <scope>NUCLEOTIDE SEQUENCE [LARGE SCALE GENOMIC DNA]</scope>
    <source>
        <strain evidence="31">SWU-2019</strain>
        <tissue evidence="31">Muscle</tissue>
    </source>
</reference>
<keyword evidence="10" id="KW-0597">Phosphoprotein</keyword>
<feature type="compositionally biased region" description="Acidic residues" evidence="29">
    <location>
        <begin position="11"/>
        <end position="23"/>
    </location>
</feature>
<dbReference type="Proteomes" id="UP000579812">
    <property type="component" value="Unassembled WGS sequence"/>
</dbReference>
<evidence type="ECO:0000256" key="9">
    <source>
        <dbReference type="ARBA" id="ARBA00022499"/>
    </source>
</evidence>
<evidence type="ECO:0000256" key="7">
    <source>
        <dbReference type="ARBA" id="ARBA00022475"/>
    </source>
</evidence>
<dbReference type="GO" id="GO:0000139">
    <property type="term" value="C:Golgi membrane"/>
    <property type="evidence" value="ECO:0007669"/>
    <property type="project" value="UniProtKB-SubCell"/>
</dbReference>
<dbReference type="InterPro" id="IPR021063">
    <property type="entry name" value="NEMO_N"/>
</dbReference>
<dbReference type="Gene3D" id="1.20.5.390">
    <property type="entry name" value="L1 transposable element, trimerization domain"/>
    <property type="match status" value="2"/>
</dbReference>
<keyword evidence="13 27" id="KW-0863">Zinc-finger</keyword>
<evidence type="ECO:0000256" key="22">
    <source>
        <dbReference type="ARBA" id="ARBA00023242"/>
    </source>
</evidence>
<evidence type="ECO:0000256" key="19">
    <source>
        <dbReference type="ARBA" id="ARBA00023136"/>
    </source>
</evidence>
<dbReference type="FunFam" id="1.20.5.390:FF:000008">
    <property type="entry name" value="Inhibitor of kappa light polypeptide gene enhancer in B-cells, kinase gamma"/>
    <property type="match status" value="1"/>
</dbReference>
<evidence type="ECO:0000256" key="29">
    <source>
        <dbReference type="SAM" id="MobiDB-lite"/>
    </source>
</evidence>
<evidence type="ECO:0000256" key="12">
    <source>
        <dbReference type="ARBA" id="ARBA00022763"/>
    </source>
</evidence>
<keyword evidence="22" id="KW-0539">Nucleus</keyword>
<keyword evidence="21" id="KW-0804">Transcription</keyword>
<evidence type="ECO:0000256" key="3">
    <source>
        <dbReference type="ARBA" id="ARBA00004395"/>
    </source>
</evidence>
<feature type="coiled-coil region" evidence="28">
    <location>
        <begin position="332"/>
        <end position="380"/>
    </location>
</feature>
<evidence type="ECO:0000256" key="14">
    <source>
        <dbReference type="ARBA" id="ARBA00022833"/>
    </source>
</evidence>
<evidence type="ECO:0000256" key="24">
    <source>
        <dbReference type="ARBA" id="ARBA00041525"/>
    </source>
</evidence>
<evidence type="ECO:0000256" key="2">
    <source>
        <dbReference type="ARBA" id="ARBA00004202"/>
    </source>
</evidence>
<keyword evidence="12" id="KW-0227">DNA damage</keyword>
<evidence type="ECO:0000256" key="18">
    <source>
        <dbReference type="ARBA" id="ARBA00023054"/>
    </source>
</evidence>
<evidence type="ECO:0000313" key="31">
    <source>
        <dbReference type="EMBL" id="KAF4096809.1"/>
    </source>
</evidence>
<dbReference type="AlphaFoldDB" id="A0A7J6BP57"/>
<comment type="caution">
    <text evidence="31">The sequence shown here is derived from an EMBL/GenBank/DDBJ whole genome shotgun (WGS) entry which is preliminary data.</text>
</comment>
<dbReference type="FunFam" id="1.20.5.390:FF:000002">
    <property type="entry name" value="NF-kappa-B essential modulator isoform X1"/>
    <property type="match status" value="1"/>
</dbReference>
<keyword evidence="9" id="KW-1017">Isopeptide bond</keyword>
<dbReference type="InterPro" id="IPR032419">
    <property type="entry name" value="CC2-LZ_dom"/>
</dbReference>
<evidence type="ECO:0000256" key="27">
    <source>
        <dbReference type="PROSITE-ProRule" id="PRU01142"/>
    </source>
</evidence>
<name>A0A7J6BP57_9TELE</name>
<keyword evidence="17" id="KW-0333">Golgi apparatus</keyword>
<keyword evidence="8" id="KW-0963">Cytoplasm</keyword>
<dbReference type="InterPro" id="IPR051301">
    <property type="entry name" value="Optineurin/NFkB_EssMod"/>
</dbReference>
<keyword evidence="16" id="KW-0805">Transcription regulation</keyword>
<evidence type="ECO:0000256" key="17">
    <source>
        <dbReference type="ARBA" id="ARBA00023034"/>
    </source>
</evidence>
<dbReference type="InterPro" id="IPR034735">
    <property type="entry name" value="NEMO_ZF"/>
</dbReference>
<evidence type="ECO:0000256" key="4">
    <source>
        <dbReference type="ARBA" id="ARBA00004496"/>
    </source>
</evidence>
<protein>
    <recommendedName>
        <fullName evidence="23">NF-kappa-B essential modulator</fullName>
    </recommendedName>
    <alternativeName>
        <fullName evidence="25">IkB kinase-associated protein 1</fullName>
    </alternativeName>
    <alternativeName>
        <fullName evidence="26">Inhibitor of nuclear factor kappa-B kinase subunit gamma</fullName>
    </alternativeName>
    <alternativeName>
        <fullName evidence="24">NF-kappa-B essential modifier</fullName>
    </alternativeName>
</protein>
<dbReference type="CDD" id="cd09803">
    <property type="entry name" value="UBAN"/>
    <property type="match status" value="1"/>
</dbReference>
<dbReference type="GO" id="GO:0006974">
    <property type="term" value="P:DNA damage response"/>
    <property type="evidence" value="ECO:0007669"/>
    <property type="project" value="UniProtKB-KW"/>
</dbReference>
<dbReference type="GO" id="GO:0008270">
    <property type="term" value="F:zinc ion binding"/>
    <property type="evidence" value="ECO:0007669"/>
    <property type="project" value="UniProtKB-KW"/>
</dbReference>